<protein>
    <submittedName>
        <fullName evidence="1">Uncharacterized protein</fullName>
    </submittedName>
</protein>
<name>A0ABR1KP51_9PEZI</name>
<proteinExistence type="predicted"/>
<organism evidence="1 2">
    <name type="scientific">Phyllosticta citriasiana</name>
    <dbReference type="NCBI Taxonomy" id="595635"/>
    <lineage>
        <taxon>Eukaryota</taxon>
        <taxon>Fungi</taxon>
        <taxon>Dikarya</taxon>
        <taxon>Ascomycota</taxon>
        <taxon>Pezizomycotina</taxon>
        <taxon>Dothideomycetes</taxon>
        <taxon>Dothideomycetes incertae sedis</taxon>
        <taxon>Botryosphaeriales</taxon>
        <taxon>Phyllostictaceae</taxon>
        <taxon>Phyllosticta</taxon>
    </lineage>
</organism>
<comment type="caution">
    <text evidence="1">The sequence shown here is derived from an EMBL/GenBank/DDBJ whole genome shotgun (WGS) entry which is preliminary data.</text>
</comment>
<evidence type="ECO:0000313" key="1">
    <source>
        <dbReference type="EMBL" id="KAK7518699.1"/>
    </source>
</evidence>
<keyword evidence="2" id="KW-1185">Reference proteome</keyword>
<gene>
    <name evidence="1" type="ORF">IWZ03DRAFT_154581</name>
</gene>
<reference evidence="1 2" key="1">
    <citation type="submission" date="2024-04" db="EMBL/GenBank/DDBJ databases">
        <title>Phyllosticta paracitricarpa is synonymous to the EU quarantine fungus P. citricarpa based on phylogenomic analyses.</title>
        <authorList>
            <consortium name="Lawrence Berkeley National Laboratory"/>
            <person name="Van Ingen-Buijs V.A."/>
            <person name="Van Westerhoven A.C."/>
            <person name="Haridas S."/>
            <person name="Skiadas P."/>
            <person name="Martin F."/>
            <person name="Groenewald J.Z."/>
            <person name="Crous P.W."/>
            <person name="Seidl M.F."/>
        </authorList>
    </citation>
    <scope>NUCLEOTIDE SEQUENCE [LARGE SCALE GENOMIC DNA]</scope>
    <source>
        <strain evidence="1 2">CBS 123371</strain>
    </source>
</reference>
<dbReference type="Proteomes" id="UP001363622">
    <property type="component" value="Unassembled WGS sequence"/>
</dbReference>
<sequence length="172" mass="19155">MVGCFFHRRAVRALDRPRLLFTLFTVDCSLAFDIRSFRKPTQKPNADRFALRHLTPFRQVTPRKLSLSIEISMAQQSAYLASALDRRLLSTLIAQFCILPLPGALRGAEGWETFPGWSGLQVLLSSVGLLSVADDRLPGWPSHTALQPRRNAPVREASLTVQGRMMSHAGAD</sequence>
<dbReference type="EMBL" id="JBBPHU010000004">
    <property type="protein sequence ID" value="KAK7518699.1"/>
    <property type="molecule type" value="Genomic_DNA"/>
</dbReference>
<accession>A0ABR1KP51</accession>
<evidence type="ECO:0000313" key="2">
    <source>
        <dbReference type="Proteomes" id="UP001363622"/>
    </source>
</evidence>